<dbReference type="EMBL" id="JAMRXG010000005">
    <property type="protein sequence ID" value="MCM6774488.1"/>
    <property type="molecule type" value="Genomic_DNA"/>
</dbReference>
<proteinExistence type="predicted"/>
<dbReference type="AlphaFoldDB" id="A0A9X2IWM6"/>
<protein>
    <recommendedName>
        <fullName evidence="2">Outer membrane channel protein CpnT-like N-terminal domain-containing protein</fullName>
    </recommendedName>
</protein>
<dbReference type="Pfam" id="PF25547">
    <property type="entry name" value="WXG100_2"/>
    <property type="match status" value="1"/>
</dbReference>
<comment type="caution">
    <text evidence="3">The sequence shown here is derived from an EMBL/GenBank/DDBJ whole genome shotgun (WGS) entry which is preliminary data.</text>
</comment>
<feature type="region of interest" description="Disordered" evidence="1">
    <location>
        <begin position="64"/>
        <end position="87"/>
    </location>
</feature>
<evidence type="ECO:0000259" key="2">
    <source>
        <dbReference type="Pfam" id="PF25547"/>
    </source>
</evidence>
<evidence type="ECO:0000313" key="4">
    <source>
        <dbReference type="Proteomes" id="UP001139157"/>
    </source>
</evidence>
<feature type="domain" description="Outer membrane channel protein CpnT-like N-terminal" evidence="2">
    <location>
        <begin position="107"/>
        <end position="225"/>
    </location>
</feature>
<dbReference type="InterPro" id="IPR057746">
    <property type="entry name" value="CpnT-like_N"/>
</dbReference>
<feature type="region of interest" description="Disordered" evidence="1">
    <location>
        <begin position="298"/>
        <end position="319"/>
    </location>
</feature>
<gene>
    <name evidence="3" type="ORF">NDR86_13485</name>
</gene>
<name>A0A9X2IWM6_9NOCA</name>
<dbReference type="Proteomes" id="UP001139157">
    <property type="component" value="Unassembled WGS sequence"/>
</dbReference>
<sequence length="408" mass="42357">MDVHGALVRTLAGYGGMGGSDSAGVQWAASYDEAVGAALETSSKLVSQSARIRDLLAAGAYNHASGEAGSRPSGGEPPAPPVLGMEPCLVSTVPSAAGGGGDEPFGWSLIKSTAGLIWPNGHQDQLRAAKTVWYAAAESLDTATSSIPGAVGLLENQMSPEIPAAVATCSQASGDFIELSASFRELGDACGEYAQHLDDAHSEILDELSKMLAETAAWEAAMGVLIPFTGGLSELGHGGLAARIGVYAARIGRVITRLAGAAAKIALRVTSTVTGKLRPLAARIGQWLEKAKTKLWRSGEEAGPPPGVGPKPPAVKPEVKDPKLQNLINNLYKGANSPDRVGDGTTADAVRNELQTLQMTGGRWHLTKAMETQRSLANWLTNKANTDPADRAVAIQELKNLMDALAGR</sequence>
<organism evidence="3 4">
    <name type="scientific">Nocardia pulmonis</name>
    <dbReference type="NCBI Taxonomy" id="2951408"/>
    <lineage>
        <taxon>Bacteria</taxon>
        <taxon>Bacillati</taxon>
        <taxon>Actinomycetota</taxon>
        <taxon>Actinomycetes</taxon>
        <taxon>Mycobacteriales</taxon>
        <taxon>Nocardiaceae</taxon>
        <taxon>Nocardia</taxon>
    </lineage>
</organism>
<accession>A0A9X2IWM6</accession>
<keyword evidence="4" id="KW-1185">Reference proteome</keyword>
<evidence type="ECO:0000256" key="1">
    <source>
        <dbReference type="SAM" id="MobiDB-lite"/>
    </source>
</evidence>
<reference evidence="3" key="1">
    <citation type="submission" date="2022-06" db="EMBL/GenBank/DDBJ databases">
        <title>Novel species in genus nocardia.</title>
        <authorList>
            <person name="Li F."/>
        </authorList>
    </citation>
    <scope>NUCLEOTIDE SEQUENCE</scope>
    <source>
        <strain evidence="3">CDC141</strain>
    </source>
</reference>
<evidence type="ECO:0000313" key="3">
    <source>
        <dbReference type="EMBL" id="MCM6774488.1"/>
    </source>
</evidence>
<feature type="compositionally biased region" description="Pro residues" evidence="1">
    <location>
        <begin position="303"/>
        <end position="315"/>
    </location>
</feature>